<evidence type="ECO:0000313" key="1">
    <source>
        <dbReference type="EMBL" id="ELR68719.1"/>
    </source>
</evidence>
<dbReference type="STRING" id="1237149.C900_05902"/>
<dbReference type="AlphaFoldDB" id="L8JMH5"/>
<sequence length="59" mass="6709">MELFEIQLDPEGNMSDVRPLTFAGNSILSLLFIWRHATDFTSLREKSPDHTAPSFLPCD</sequence>
<name>L8JMH5_9BACT</name>
<dbReference type="Proteomes" id="UP000011135">
    <property type="component" value="Unassembled WGS sequence"/>
</dbReference>
<proteinExistence type="predicted"/>
<reference evidence="1 2" key="1">
    <citation type="submission" date="2012-12" db="EMBL/GenBank/DDBJ databases">
        <title>Genome assembly of Fulvivirga imtechensis AK7.</title>
        <authorList>
            <person name="Nupur N."/>
            <person name="Khatri I."/>
            <person name="Kumar R."/>
            <person name="Subramanian S."/>
            <person name="Pinnaka A."/>
        </authorList>
    </citation>
    <scope>NUCLEOTIDE SEQUENCE [LARGE SCALE GENOMIC DNA]</scope>
    <source>
        <strain evidence="1 2">AK7</strain>
    </source>
</reference>
<comment type="caution">
    <text evidence="1">The sequence shown here is derived from an EMBL/GenBank/DDBJ whole genome shotgun (WGS) entry which is preliminary data.</text>
</comment>
<organism evidence="1 2">
    <name type="scientific">Fulvivirga imtechensis AK7</name>
    <dbReference type="NCBI Taxonomy" id="1237149"/>
    <lineage>
        <taxon>Bacteria</taxon>
        <taxon>Pseudomonadati</taxon>
        <taxon>Bacteroidota</taxon>
        <taxon>Cytophagia</taxon>
        <taxon>Cytophagales</taxon>
        <taxon>Fulvivirgaceae</taxon>
        <taxon>Fulvivirga</taxon>
    </lineage>
</organism>
<gene>
    <name evidence="1" type="ORF">C900_05902</name>
</gene>
<evidence type="ECO:0000313" key="2">
    <source>
        <dbReference type="Proteomes" id="UP000011135"/>
    </source>
</evidence>
<keyword evidence="2" id="KW-1185">Reference proteome</keyword>
<dbReference type="EMBL" id="AMZN01000095">
    <property type="protein sequence ID" value="ELR68719.1"/>
    <property type="molecule type" value="Genomic_DNA"/>
</dbReference>
<protein>
    <submittedName>
        <fullName evidence="1">Uncharacterized protein</fullName>
    </submittedName>
</protein>
<accession>L8JMH5</accession>